<keyword evidence="2" id="KW-0547">Nucleotide-binding</keyword>
<dbReference type="InterPro" id="IPR003439">
    <property type="entry name" value="ABC_transporter-like_ATP-bd"/>
</dbReference>
<dbReference type="InterPro" id="IPR003593">
    <property type="entry name" value="AAA+_ATPase"/>
</dbReference>
<dbReference type="RefSeq" id="WP_188174072.1">
    <property type="nucleotide sequence ID" value="NZ_JACVVD010000003.1"/>
</dbReference>
<dbReference type="InterPro" id="IPR050166">
    <property type="entry name" value="ABC_transporter_ATP-bind"/>
</dbReference>
<dbReference type="Pfam" id="PF00005">
    <property type="entry name" value="ABC_tran"/>
    <property type="match status" value="1"/>
</dbReference>
<dbReference type="InterPro" id="IPR017871">
    <property type="entry name" value="ABC_transporter-like_CS"/>
</dbReference>
<protein>
    <submittedName>
        <fullName evidence="5">ABC transporter ATP-binding protein</fullName>
    </submittedName>
</protein>
<evidence type="ECO:0000259" key="4">
    <source>
        <dbReference type="PROSITE" id="PS50893"/>
    </source>
</evidence>
<evidence type="ECO:0000313" key="5">
    <source>
        <dbReference type="EMBL" id="MBD0380255.1"/>
    </source>
</evidence>
<dbReference type="InterPro" id="IPR027417">
    <property type="entry name" value="P-loop_NTPase"/>
</dbReference>
<dbReference type="PANTHER" id="PTHR42788">
    <property type="entry name" value="TAURINE IMPORT ATP-BINDING PROTEIN-RELATED"/>
    <property type="match status" value="1"/>
</dbReference>
<sequence length="270" mass="30684">MSSNFSQKKVEISVEGVSMVFGKKGRQVTALQDITFDVYQNEFVSLLGPSGCGKSTLLRLMADLLQPASGQISIQKEHPREVRLRRKFGIVFQNPTLFEWRTVRENIELPLEVLGRNRHEYSVLVDQLLDIVGLTKFKEHYPWQLSGGMQQRVAIARALSLDPPILFMDEPFSALDEFTKEKLQLELLEIKKKTNKTIVFVTHSIPEAVFLSNRVIVLSAHPGRVHTILDVPLGDTRTALIRESEHFHELSAAVRNCFYKESEAIDEQIG</sequence>
<keyword evidence="1" id="KW-0813">Transport</keyword>
<keyword evidence="6" id="KW-1185">Reference proteome</keyword>
<evidence type="ECO:0000256" key="3">
    <source>
        <dbReference type="ARBA" id="ARBA00022840"/>
    </source>
</evidence>
<gene>
    <name evidence="5" type="ORF">ICC18_09035</name>
</gene>
<dbReference type="EMBL" id="JACVVD010000003">
    <property type="protein sequence ID" value="MBD0380255.1"/>
    <property type="molecule type" value="Genomic_DNA"/>
</dbReference>
<dbReference type="Gene3D" id="3.40.50.300">
    <property type="entry name" value="P-loop containing nucleotide triphosphate hydrolases"/>
    <property type="match status" value="1"/>
</dbReference>
<reference evidence="5" key="1">
    <citation type="submission" date="2020-09" db="EMBL/GenBank/DDBJ databases">
        <title>Draft Genome Sequence of Paenibacillus sp. WST5.</title>
        <authorList>
            <person name="Bao Z."/>
        </authorList>
    </citation>
    <scope>NUCLEOTIDE SEQUENCE</scope>
    <source>
        <strain evidence="5">WST5</strain>
    </source>
</reference>
<dbReference type="PROSITE" id="PS00211">
    <property type="entry name" value="ABC_TRANSPORTER_1"/>
    <property type="match status" value="1"/>
</dbReference>
<dbReference type="GO" id="GO:0016887">
    <property type="term" value="F:ATP hydrolysis activity"/>
    <property type="evidence" value="ECO:0007669"/>
    <property type="project" value="InterPro"/>
</dbReference>
<keyword evidence="3 5" id="KW-0067">ATP-binding</keyword>
<proteinExistence type="predicted"/>
<dbReference type="AlphaFoldDB" id="A0A926KQK3"/>
<dbReference type="SUPFAM" id="SSF52540">
    <property type="entry name" value="P-loop containing nucleoside triphosphate hydrolases"/>
    <property type="match status" value="1"/>
</dbReference>
<dbReference type="Proteomes" id="UP000650466">
    <property type="component" value="Unassembled WGS sequence"/>
</dbReference>
<comment type="caution">
    <text evidence="5">The sequence shown here is derived from an EMBL/GenBank/DDBJ whole genome shotgun (WGS) entry which is preliminary data.</text>
</comment>
<evidence type="ECO:0000313" key="6">
    <source>
        <dbReference type="Proteomes" id="UP000650466"/>
    </source>
</evidence>
<dbReference type="SMART" id="SM00382">
    <property type="entry name" value="AAA"/>
    <property type="match status" value="1"/>
</dbReference>
<name>A0A926KQK3_9BACL</name>
<dbReference type="GO" id="GO:0005524">
    <property type="term" value="F:ATP binding"/>
    <property type="evidence" value="ECO:0007669"/>
    <property type="project" value="UniProtKB-KW"/>
</dbReference>
<dbReference type="CDD" id="cd03293">
    <property type="entry name" value="ABC_NrtD_SsuB_transporters"/>
    <property type="match status" value="1"/>
</dbReference>
<dbReference type="PROSITE" id="PS50893">
    <property type="entry name" value="ABC_TRANSPORTER_2"/>
    <property type="match status" value="1"/>
</dbReference>
<dbReference type="PANTHER" id="PTHR42788:SF13">
    <property type="entry name" value="ALIPHATIC SULFONATES IMPORT ATP-BINDING PROTEIN SSUB"/>
    <property type="match status" value="1"/>
</dbReference>
<accession>A0A926KQK3</accession>
<organism evidence="5 6">
    <name type="scientific">Paenibacillus sedimenti</name>
    <dbReference type="NCBI Taxonomy" id="2770274"/>
    <lineage>
        <taxon>Bacteria</taxon>
        <taxon>Bacillati</taxon>
        <taxon>Bacillota</taxon>
        <taxon>Bacilli</taxon>
        <taxon>Bacillales</taxon>
        <taxon>Paenibacillaceae</taxon>
        <taxon>Paenibacillus</taxon>
    </lineage>
</organism>
<evidence type="ECO:0000256" key="1">
    <source>
        <dbReference type="ARBA" id="ARBA00022448"/>
    </source>
</evidence>
<evidence type="ECO:0000256" key="2">
    <source>
        <dbReference type="ARBA" id="ARBA00022741"/>
    </source>
</evidence>
<feature type="domain" description="ABC transporter" evidence="4">
    <location>
        <begin position="12"/>
        <end position="241"/>
    </location>
</feature>